<name>A0ABR5AZR5_BACBA</name>
<evidence type="ECO:0000256" key="1">
    <source>
        <dbReference type="SAM" id="Phobius"/>
    </source>
</evidence>
<evidence type="ECO:0000313" key="2">
    <source>
        <dbReference type="EMBL" id="KIL80210.1"/>
    </source>
</evidence>
<feature type="transmembrane region" description="Helical" evidence="1">
    <location>
        <begin position="14"/>
        <end position="31"/>
    </location>
</feature>
<evidence type="ECO:0000313" key="3">
    <source>
        <dbReference type="Proteomes" id="UP000031982"/>
    </source>
</evidence>
<gene>
    <name evidence="2" type="ORF">SD77_0058</name>
</gene>
<keyword evidence="1" id="KW-1133">Transmembrane helix</keyword>
<organism evidence="2 3">
    <name type="scientific">Bacillus badius</name>
    <dbReference type="NCBI Taxonomy" id="1455"/>
    <lineage>
        <taxon>Bacteria</taxon>
        <taxon>Bacillati</taxon>
        <taxon>Bacillota</taxon>
        <taxon>Bacilli</taxon>
        <taxon>Bacillales</taxon>
        <taxon>Bacillaceae</taxon>
        <taxon>Pseudobacillus</taxon>
    </lineage>
</organism>
<keyword evidence="1" id="KW-0472">Membrane</keyword>
<protein>
    <recommendedName>
        <fullName evidence="4">Ribose 5-phosphate isomerase B</fullName>
    </recommendedName>
</protein>
<sequence>MQIPCHFFTKKTQFYYYFLTFLIFQLILNARKDKISGSEKKQSYFFMKKCIFYSFFHIFWKE</sequence>
<evidence type="ECO:0008006" key="4">
    <source>
        <dbReference type="Google" id="ProtNLM"/>
    </source>
</evidence>
<dbReference type="Proteomes" id="UP000031982">
    <property type="component" value="Unassembled WGS sequence"/>
</dbReference>
<proteinExistence type="predicted"/>
<dbReference type="EMBL" id="JXLP01000001">
    <property type="protein sequence ID" value="KIL80210.1"/>
    <property type="molecule type" value="Genomic_DNA"/>
</dbReference>
<keyword evidence="3" id="KW-1185">Reference proteome</keyword>
<feature type="transmembrane region" description="Helical" evidence="1">
    <location>
        <begin position="43"/>
        <end position="60"/>
    </location>
</feature>
<keyword evidence="1" id="KW-0812">Transmembrane</keyword>
<accession>A0ABR5AZR5</accession>
<comment type="caution">
    <text evidence="2">The sequence shown here is derived from an EMBL/GenBank/DDBJ whole genome shotgun (WGS) entry which is preliminary data.</text>
</comment>
<reference evidence="2 3" key="1">
    <citation type="submission" date="2015-01" db="EMBL/GenBank/DDBJ databases">
        <title>Genome Assembly of Bacillus badius MTCC 1458.</title>
        <authorList>
            <person name="Verma A."/>
            <person name="Khatri I."/>
            <person name="Mual P."/>
            <person name="Subramanian S."/>
            <person name="Krishnamurthi S."/>
        </authorList>
    </citation>
    <scope>NUCLEOTIDE SEQUENCE [LARGE SCALE GENOMIC DNA]</scope>
    <source>
        <strain evidence="2 3">MTCC 1458</strain>
    </source>
</reference>